<dbReference type="GO" id="GO:0015627">
    <property type="term" value="C:type II protein secretion system complex"/>
    <property type="evidence" value="ECO:0007669"/>
    <property type="project" value="TreeGrafter"/>
</dbReference>
<dbReference type="EMBL" id="NGMS01000001">
    <property type="protein sequence ID" value="OTP27091.1"/>
    <property type="molecule type" value="Genomic_DNA"/>
</dbReference>
<dbReference type="Gene3D" id="3.10.560.10">
    <property type="entry name" value="Outer membrane lipoprotein wza domain like"/>
    <property type="match status" value="1"/>
</dbReference>
<dbReference type="SUPFAM" id="SSF47781">
    <property type="entry name" value="RuvA domain 2-like"/>
    <property type="match status" value="1"/>
</dbReference>
<keyword evidence="1" id="KW-1133">Transmembrane helix</keyword>
<dbReference type="Proteomes" id="UP000195024">
    <property type="component" value="Unassembled WGS sequence"/>
</dbReference>
<dbReference type="GO" id="GO:0015628">
    <property type="term" value="P:protein secretion by the type II secretion system"/>
    <property type="evidence" value="ECO:0007669"/>
    <property type="project" value="TreeGrafter"/>
</dbReference>
<dbReference type="InterPro" id="IPR003583">
    <property type="entry name" value="Hlx-hairpin-Hlx_DNA-bd_motif"/>
</dbReference>
<sequence length="241" mass="27219">MKEHRSVDVFSLFFRKENEIERIPMKKIVQEIFDSPKRLLLFFICSVSVSMLIGVVIYRQIGPTKINESSNISLITATSSDSYQKTATTETTTKDPIMYVDVKGNVNRPGIYAFTDEERVFDIIEKAGGLTAQADEKQINFAAKVSDQQVLYIPQVGEEMPQFVEEVKEKEQTEEKKVNLNTASLAELQELPGIGAMKAQEIINYREANGSFQTIESLKEISGFGEKTVEKLKNFVTITIE</sequence>
<proteinExistence type="predicted"/>
<evidence type="ECO:0000259" key="2">
    <source>
        <dbReference type="SMART" id="SM00278"/>
    </source>
</evidence>
<gene>
    <name evidence="3" type="ORF">A5802_000826</name>
</gene>
<dbReference type="AlphaFoldDB" id="A0A242KYZ6"/>
<dbReference type="PANTHER" id="PTHR21180">
    <property type="entry name" value="ENDONUCLEASE/EXONUCLEASE/PHOSPHATASE FAMILY DOMAIN-CONTAINING PROTEIN 1"/>
    <property type="match status" value="1"/>
</dbReference>
<protein>
    <recommendedName>
        <fullName evidence="2">Helix-hairpin-helix DNA-binding motif class 1 domain-containing protein</fullName>
    </recommendedName>
</protein>
<dbReference type="InterPro" id="IPR004509">
    <property type="entry name" value="Competence_ComEA_HhH"/>
</dbReference>
<dbReference type="SMART" id="SM00278">
    <property type="entry name" value="HhH1"/>
    <property type="match status" value="2"/>
</dbReference>
<feature type="transmembrane region" description="Helical" evidence="1">
    <location>
        <begin position="39"/>
        <end position="58"/>
    </location>
</feature>
<dbReference type="InterPro" id="IPR051675">
    <property type="entry name" value="Endo/Exo/Phosphatase_dom_1"/>
</dbReference>
<dbReference type="NCBIfam" id="TIGR00426">
    <property type="entry name" value="competence protein ComEA helix-hairpin-helix repeat region"/>
    <property type="match status" value="1"/>
</dbReference>
<evidence type="ECO:0000313" key="4">
    <source>
        <dbReference type="Proteomes" id="UP000195024"/>
    </source>
</evidence>
<feature type="domain" description="Helix-hairpin-helix DNA-binding motif class 1" evidence="2">
    <location>
        <begin position="216"/>
        <end position="235"/>
    </location>
</feature>
<dbReference type="GO" id="GO:0003677">
    <property type="term" value="F:DNA binding"/>
    <property type="evidence" value="ECO:0007669"/>
    <property type="project" value="InterPro"/>
</dbReference>
<accession>A0A242KYZ6</accession>
<comment type="caution">
    <text evidence="3">The sequence shown here is derived from an EMBL/GenBank/DDBJ whole genome shotgun (WGS) entry which is preliminary data.</text>
</comment>
<reference evidence="3 4" key="1">
    <citation type="submission" date="2017-05" db="EMBL/GenBank/DDBJ databases">
        <title>The Genome Sequence of Enterococcus mundtii 6B1_DIV0119.</title>
        <authorList>
            <consortium name="The Broad Institute Genomics Platform"/>
            <consortium name="The Broad Institute Genomic Center for Infectious Diseases"/>
            <person name="Earl A."/>
            <person name="Manson A."/>
            <person name="Schwartman J."/>
            <person name="Gilmore M."/>
            <person name="Abouelleil A."/>
            <person name="Cao P."/>
            <person name="Chapman S."/>
            <person name="Cusick C."/>
            <person name="Shea T."/>
            <person name="Young S."/>
            <person name="Neafsey D."/>
            <person name="Nusbaum C."/>
            <person name="Birren B."/>
        </authorList>
    </citation>
    <scope>NUCLEOTIDE SEQUENCE [LARGE SCALE GENOMIC DNA]</scope>
    <source>
        <strain evidence="3 4">6B1_DIV0119</strain>
    </source>
</reference>
<dbReference type="Pfam" id="PF10531">
    <property type="entry name" value="SLBB"/>
    <property type="match status" value="1"/>
</dbReference>
<evidence type="ECO:0000313" key="3">
    <source>
        <dbReference type="EMBL" id="OTP27091.1"/>
    </source>
</evidence>
<dbReference type="PANTHER" id="PTHR21180:SF32">
    <property type="entry name" value="ENDONUCLEASE_EXONUCLEASE_PHOSPHATASE FAMILY DOMAIN-CONTAINING PROTEIN 1"/>
    <property type="match status" value="1"/>
</dbReference>
<evidence type="ECO:0000256" key="1">
    <source>
        <dbReference type="SAM" id="Phobius"/>
    </source>
</evidence>
<keyword evidence="1" id="KW-0472">Membrane</keyword>
<dbReference type="GO" id="GO:0006281">
    <property type="term" value="P:DNA repair"/>
    <property type="evidence" value="ECO:0007669"/>
    <property type="project" value="InterPro"/>
</dbReference>
<feature type="domain" description="Helix-hairpin-helix DNA-binding motif class 1" evidence="2">
    <location>
        <begin position="186"/>
        <end position="205"/>
    </location>
</feature>
<dbReference type="Pfam" id="PF12836">
    <property type="entry name" value="HHH_3"/>
    <property type="match status" value="1"/>
</dbReference>
<dbReference type="InterPro" id="IPR010994">
    <property type="entry name" value="RuvA_2-like"/>
</dbReference>
<keyword evidence="1" id="KW-0812">Transmembrane</keyword>
<name>A0A242KYZ6_ENTMU</name>
<dbReference type="InterPro" id="IPR019554">
    <property type="entry name" value="Soluble_ligand-bd"/>
</dbReference>
<organism evidence="3 4">
    <name type="scientific">Enterococcus mundtii</name>
    <dbReference type="NCBI Taxonomy" id="53346"/>
    <lineage>
        <taxon>Bacteria</taxon>
        <taxon>Bacillati</taxon>
        <taxon>Bacillota</taxon>
        <taxon>Bacilli</taxon>
        <taxon>Lactobacillales</taxon>
        <taxon>Enterococcaceae</taxon>
        <taxon>Enterococcus</taxon>
    </lineage>
</organism>
<dbReference type="Gene3D" id="1.10.150.310">
    <property type="entry name" value="Tex RuvX-like domain-like"/>
    <property type="match status" value="1"/>
</dbReference>